<keyword evidence="3" id="KW-0597">Phosphoprotein</keyword>
<protein>
    <recommendedName>
        <fullName evidence="2">histidine kinase</fullName>
        <ecNumber evidence="2">2.7.13.3</ecNumber>
    </recommendedName>
</protein>
<dbReference type="InterPro" id="IPR003594">
    <property type="entry name" value="HATPase_dom"/>
</dbReference>
<keyword evidence="7" id="KW-0067">ATP-binding</keyword>
<feature type="domain" description="PAC" evidence="12">
    <location>
        <begin position="448"/>
        <end position="500"/>
    </location>
</feature>
<keyword evidence="9" id="KW-0812">Transmembrane</keyword>
<organism evidence="14 15">
    <name type="scientific">Pontibacillus chungwhensis</name>
    <dbReference type="NCBI Taxonomy" id="265426"/>
    <lineage>
        <taxon>Bacteria</taxon>
        <taxon>Bacillati</taxon>
        <taxon>Bacillota</taxon>
        <taxon>Bacilli</taxon>
        <taxon>Bacillales</taxon>
        <taxon>Bacillaceae</taxon>
        <taxon>Pontibacillus</taxon>
    </lineage>
</organism>
<dbReference type="CDD" id="cd00075">
    <property type="entry name" value="HATPase"/>
    <property type="match status" value="1"/>
</dbReference>
<dbReference type="InterPro" id="IPR000700">
    <property type="entry name" value="PAS-assoc_C"/>
</dbReference>
<dbReference type="SMART" id="SM00091">
    <property type="entry name" value="PAS"/>
    <property type="match status" value="2"/>
</dbReference>
<dbReference type="CDD" id="cd00130">
    <property type="entry name" value="PAS"/>
    <property type="match status" value="2"/>
</dbReference>
<evidence type="ECO:0000256" key="5">
    <source>
        <dbReference type="ARBA" id="ARBA00022741"/>
    </source>
</evidence>
<dbReference type="PROSITE" id="PS50109">
    <property type="entry name" value="HIS_KIN"/>
    <property type="match status" value="1"/>
</dbReference>
<dbReference type="SMART" id="SM00387">
    <property type="entry name" value="HATPase_c"/>
    <property type="match status" value="1"/>
</dbReference>
<dbReference type="InterPro" id="IPR036097">
    <property type="entry name" value="HisK_dim/P_sf"/>
</dbReference>
<comment type="catalytic activity">
    <reaction evidence="1">
        <text>ATP + protein L-histidine = ADP + protein N-phospho-L-histidine.</text>
        <dbReference type="EC" id="2.7.13.3"/>
    </reaction>
</comment>
<dbReference type="PROSITE" id="PS50924">
    <property type="entry name" value="MHYT"/>
    <property type="match status" value="1"/>
</dbReference>
<dbReference type="SUPFAM" id="SSF55785">
    <property type="entry name" value="PYP-like sensor domain (PAS domain)"/>
    <property type="match status" value="2"/>
</dbReference>
<dbReference type="NCBIfam" id="TIGR00229">
    <property type="entry name" value="sensory_box"/>
    <property type="match status" value="2"/>
</dbReference>
<gene>
    <name evidence="14" type="ORF">QNI29_10965</name>
</gene>
<dbReference type="RefSeq" id="WP_231416523.1">
    <property type="nucleotide sequence ID" value="NZ_CP126446.1"/>
</dbReference>
<evidence type="ECO:0000256" key="4">
    <source>
        <dbReference type="ARBA" id="ARBA00022679"/>
    </source>
</evidence>
<dbReference type="InterPro" id="IPR005330">
    <property type="entry name" value="MHYT_dom"/>
</dbReference>
<dbReference type="EC" id="2.7.13.3" evidence="2"/>
<evidence type="ECO:0000256" key="3">
    <source>
        <dbReference type="ARBA" id="ARBA00022553"/>
    </source>
</evidence>
<feature type="transmembrane region" description="Helical" evidence="9">
    <location>
        <begin position="12"/>
        <end position="31"/>
    </location>
</feature>
<keyword evidence="9" id="KW-0472">Membrane</keyword>
<dbReference type="InterPro" id="IPR004358">
    <property type="entry name" value="Sig_transdc_His_kin-like_C"/>
</dbReference>
<keyword evidence="5" id="KW-0547">Nucleotide-binding</keyword>
<dbReference type="Pfam" id="PF03707">
    <property type="entry name" value="MHYT"/>
    <property type="match status" value="1"/>
</dbReference>
<dbReference type="InterPro" id="IPR005467">
    <property type="entry name" value="His_kinase_dom"/>
</dbReference>
<dbReference type="Pfam" id="PF00512">
    <property type="entry name" value="HisKA"/>
    <property type="match status" value="1"/>
</dbReference>
<keyword evidence="8" id="KW-0902">Two-component regulatory system</keyword>
<dbReference type="PRINTS" id="PR00344">
    <property type="entry name" value="BCTRLSENSOR"/>
</dbReference>
<dbReference type="SMART" id="SM00086">
    <property type="entry name" value="PAC"/>
    <property type="match status" value="2"/>
</dbReference>
<dbReference type="Proteomes" id="UP001236652">
    <property type="component" value="Chromosome"/>
</dbReference>
<reference evidence="14 15" key="1">
    <citation type="submission" date="2023-05" db="EMBL/GenBank/DDBJ databases">
        <title>Comparative genomics reveals the evidence of polycyclic aromatic hydrocarbons degradation in moderately halophilic genus Pontibacillus.</title>
        <authorList>
            <person name="Yang H."/>
            <person name="Qian Z."/>
        </authorList>
    </citation>
    <scope>NUCLEOTIDE SEQUENCE [LARGE SCALE GENOMIC DNA]</scope>
    <source>
        <strain evidence="15">HN14</strain>
    </source>
</reference>
<dbReference type="InterPro" id="IPR003661">
    <property type="entry name" value="HisK_dim/P_dom"/>
</dbReference>
<evidence type="ECO:0000259" key="12">
    <source>
        <dbReference type="PROSITE" id="PS50113"/>
    </source>
</evidence>
<dbReference type="SUPFAM" id="SSF47384">
    <property type="entry name" value="Homodimeric domain of signal transducing histidine kinase"/>
    <property type="match status" value="1"/>
</dbReference>
<name>A0ABY8US02_9BACI</name>
<evidence type="ECO:0000256" key="2">
    <source>
        <dbReference type="ARBA" id="ARBA00012438"/>
    </source>
</evidence>
<evidence type="ECO:0000256" key="1">
    <source>
        <dbReference type="ARBA" id="ARBA00000085"/>
    </source>
</evidence>
<dbReference type="InterPro" id="IPR035965">
    <property type="entry name" value="PAS-like_dom_sf"/>
</dbReference>
<dbReference type="Pfam" id="PF13426">
    <property type="entry name" value="PAS_9"/>
    <property type="match status" value="2"/>
</dbReference>
<evidence type="ECO:0000256" key="8">
    <source>
        <dbReference type="ARBA" id="ARBA00023012"/>
    </source>
</evidence>
<dbReference type="Pfam" id="PF02518">
    <property type="entry name" value="HATPase_c"/>
    <property type="match status" value="1"/>
</dbReference>
<feature type="domain" description="PAC" evidence="12">
    <location>
        <begin position="320"/>
        <end position="372"/>
    </location>
</feature>
<dbReference type="EMBL" id="CP126446">
    <property type="protein sequence ID" value="WIF96277.1"/>
    <property type="molecule type" value="Genomic_DNA"/>
</dbReference>
<keyword evidence="15" id="KW-1185">Reference proteome</keyword>
<evidence type="ECO:0000259" key="10">
    <source>
        <dbReference type="PROSITE" id="PS50109"/>
    </source>
</evidence>
<feature type="transmembrane region" description="Helical" evidence="9">
    <location>
        <begin position="215"/>
        <end position="238"/>
    </location>
</feature>
<evidence type="ECO:0000256" key="7">
    <source>
        <dbReference type="ARBA" id="ARBA00022840"/>
    </source>
</evidence>
<evidence type="ECO:0000313" key="15">
    <source>
        <dbReference type="Proteomes" id="UP001236652"/>
    </source>
</evidence>
<feature type="transmembrane region" description="Helical" evidence="9">
    <location>
        <begin position="43"/>
        <end position="65"/>
    </location>
</feature>
<accession>A0ABY8US02</accession>
<dbReference type="Gene3D" id="3.30.565.10">
    <property type="entry name" value="Histidine kinase-like ATPase, C-terminal domain"/>
    <property type="match status" value="1"/>
</dbReference>
<feature type="domain" description="MHYT" evidence="13">
    <location>
        <begin position="8"/>
        <end position="199"/>
    </location>
</feature>
<dbReference type="InterPro" id="IPR000014">
    <property type="entry name" value="PAS"/>
</dbReference>
<sequence>MESMLASYSPILFLIAILLTLMTSYTALDLFTLYKTSERNGQFLFIGGMISMGIGIWVMNFLTMLSSDSYNVMNNQVPLTILSVGLGITFAGIAFYFVTNHSEKVMYLFLGSFFLTMGVFATHVTGMYTLKSSVYYQPFILSWSLILLYGSFLLALWILFYYKNLIYSKNPWLKPISSIIITGAIVEGYFLLSKSVSFEEAVITNGLPVTGNHSFSVYFLLFMSVLIIAGVLVSSTLLNTRLASKDTYVRDITFALDQSSIVAITDSKGIITYVNQKFCEISGYKEDELIGQDHSLISSGYHSKDFFKELWKTIGTGQVWKGEIKNQAKDGSYYWVDTTIVPFLNAKGKPYQYIAIRSNITTRKEAEHQLRNALKEVQDIEFALNQSTIVAITDEKGKIKTVNDKFCEISGYTRGELIGEDHRILNSSYHPSQFFKQLWKSIGTGHVWRGEIRNKKKDGTFYWVDTTIIPFMNESGKPYQYLSIRNDITERKKTEEVLHRQDKLAAVGQLAAGVAHEIRNPLTSMRGYAEYLQLDEEDLNRRDLLDIIVDEIERVNVIVEEFMVLSKPRAVHLEEKRITPIIQNVLSLLNYQARKNKVSLQFQEPNESPLLHCDEDRLKQVFLNLVKNGIEANEPGGEVTIFMESSDEFLTIYVRDTGEGIPEHQLKQLGEPFYTTKENGNGLGLMMTYKIIESHNGSIRVESKKGQGTTFIVSLPVLREN</sequence>
<feature type="transmembrane region" description="Helical" evidence="9">
    <location>
        <begin position="105"/>
        <end position="128"/>
    </location>
</feature>
<evidence type="ECO:0000313" key="14">
    <source>
        <dbReference type="EMBL" id="WIF96277.1"/>
    </source>
</evidence>
<dbReference type="PROSITE" id="PS50113">
    <property type="entry name" value="PAC"/>
    <property type="match status" value="2"/>
</dbReference>
<dbReference type="SUPFAM" id="SSF55874">
    <property type="entry name" value="ATPase domain of HSP90 chaperone/DNA topoisomerase II/histidine kinase"/>
    <property type="match status" value="1"/>
</dbReference>
<dbReference type="Gene3D" id="3.30.450.20">
    <property type="entry name" value="PAS domain"/>
    <property type="match status" value="2"/>
</dbReference>
<dbReference type="PANTHER" id="PTHR43065">
    <property type="entry name" value="SENSOR HISTIDINE KINASE"/>
    <property type="match status" value="1"/>
</dbReference>
<dbReference type="InterPro" id="IPR001610">
    <property type="entry name" value="PAC"/>
</dbReference>
<evidence type="ECO:0000256" key="6">
    <source>
        <dbReference type="ARBA" id="ARBA00022777"/>
    </source>
</evidence>
<dbReference type="CDD" id="cd00082">
    <property type="entry name" value="HisKA"/>
    <property type="match status" value="1"/>
</dbReference>
<keyword evidence="9" id="KW-1133">Transmembrane helix</keyword>
<keyword evidence="6" id="KW-0418">Kinase</keyword>
<evidence type="ECO:0000256" key="9">
    <source>
        <dbReference type="PROSITE-ProRule" id="PRU00244"/>
    </source>
</evidence>
<dbReference type="SMART" id="SM00388">
    <property type="entry name" value="HisKA"/>
    <property type="match status" value="1"/>
</dbReference>
<evidence type="ECO:0000259" key="13">
    <source>
        <dbReference type="PROSITE" id="PS50924"/>
    </source>
</evidence>
<dbReference type="Gene3D" id="1.10.287.130">
    <property type="match status" value="1"/>
</dbReference>
<feature type="domain" description="PAS" evidence="11">
    <location>
        <begin position="366"/>
        <end position="432"/>
    </location>
</feature>
<proteinExistence type="predicted"/>
<feature type="transmembrane region" description="Helical" evidence="9">
    <location>
        <begin position="77"/>
        <end position="98"/>
    </location>
</feature>
<feature type="domain" description="PAS" evidence="11">
    <location>
        <begin position="262"/>
        <end position="305"/>
    </location>
</feature>
<dbReference type="PANTHER" id="PTHR43065:SF34">
    <property type="entry name" value="SPORULATION KINASE A"/>
    <property type="match status" value="1"/>
</dbReference>
<keyword evidence="4" id="KW-0808">Transferase</keyword>
<dbReference type="InterPro" id="IPR036890">
    <property type="entry name" value="HATPase_C_sf"/>
</dbReference>
<feature type="transmembrane region" description="Helical" evidence="9">
    <location>
        <begin position="140"/>
        <end position="160"/>
    </location>
</feature>
<feature type="domain" description="Histidine kinase" evidence="10">
    <location>
        <begin position="513"/>
        <end position="719"/>
    </location>
</feature>
<dbReference type="PROSITE" id="PS50112">
    <property type="entry name" value="PAS"/>
    <property type="match status" value="2"/>
</dbReference>
<evidence type="ECO:0000259" key="11">
    <source>
        <dbReference type="PROSITE" id="PS50112"/>
    </source>
</evidence>